<dbReference type="InterPro" id="IPR027417">
    <property type="entry name" value="P-loop_NTPase"/>
</dbReference>
<sequence length="504" mass="53647">MTEIPLVAMHGIVKRYPGVIALSDVSLAVRPGEVMALVGENGAGKSTLLKILAGAQRADEGTIEVDGRTVDIQVPRDSQEAGIAVIYQELNLASDLSVAENIYVGREPKTRWGTVDFKAMDRGSKALLDGLGIDLNPRTLVGDLNIALRQMVEIAKALLVEARLVVMDEPTSSLTEEEVDTLLTLVRRLRSSGVSVVYVSHRMREIYEIADRITVLRDGAVVGVREAADTTPSDIVQMMVGRELEDLYGTRETAVPVSARPALEVKNLASGRLLHDVSFSVDPGEIVVLAGLIGAGRSDAALAVFGAQARKAGEILLDGKPAALRTPSEAIDAGIGFVPEDRKNQGLFLGLPVRENISSASLTSISRMAFVSHRKDRALAGHHAGQLNLRSSAIEVAAGTLSGGNQQKVVLARWLAKKPRVLILDEPTRGVDVGAKAEIYHLIREVAAEGVAVLVISSELTEVLGLADRIVVLREGYGVGEIVAEGATEKQIMALATGVEEPIS</sequence>
<evidence type="ECO:0000313" key="10">
    <source>
        <dbReference type="EMBL" id="GAA4267393.1"/>
    </source>
</evidence>
<dbReference type="CDD" id="cd03215">
    <property type="entry name" value="ABC_Carb_Monos_II"/>
    <property type="match status" value="1"/>
</dbReference>
<dbReference type="InterPro" id="IPR050107">
    <property type="entry name" value="ABC_carbohydrate_import_ATPase"/>
</dbReference>
<name>A0ABP8E597_9MICO</name>
<keyword evidence="6 10" id="KW-0067">ATP-binding</keyword>
<comment type="caution">
    <text evidence="10">The sequence shown here is derived from an EMBL/GenBank/DDBJ whole genome shotgun (WGS) entry which is preliminary data.</text>
</comment>
<dbReference type="GO" id="GO:0005524">
    <property type="term" value="F:ATP binding"/>
    <property type="evidence" value="ECO:0007669"/>
    <property type="project" value="UniProtKB-KW"/>
</dbReference>
<evidence type="ECO:0000256" key="4">
    <source>
        <dbReference type="ARBA" id="ARBA00022737"/>
    </source>
</evidence>
<dbReference type="InterPro" id="IPR003593">
    <property type="entry name" value="AAA+_ATPase"/>
</dbReference>
<dbReference type="PROSITE" id="PS00211">
    <property type="entry name" value="ABC_TRANSPORTER_1"/>
    <property type="match status" value="1"/>
</dbReference>
<protein>
    <submittedName>
        <fullName evidence="10">Sugar ABC transporter ATP-binding protein</fullName>
    </submittedName>
</protein>
<organism evidence="10 11">
    <name type="scientific">Frondihabitans peucedani</name>
    <dbReference type="NCBI Taxonomy" id="598626"/>
    <lineage>
        <taxon>Bacteria</taxon>
        <taxon>Bacillati</taxon>
        <taxon>Actinomycetota</taxon>
        <taxon>Actinomycetes</taxon>
        <taxon>Micrococcales</taxon>
        <taxon>Microbacteriaceae</taxon>
        <taxon>Frondihabitans</taxon>
    </lineage>
</organism>
<keyword evidence="4" id="KW-0677">Repeat</keyword>
<evidence type="ECO:0000256" key="7">
    <source>
        <dbReference type="ARBA" id="ARBA00022967"/>
    </source>
</evidence>
<dbReference type="RefSeq" id="WP_344797650.1">
    <property type="nucleotide sequence ID" value="NZ_BAABAU010000004.1"/>
</dbReference>
<evidence type="ECO:0000256" key="3">
    <source>
        <dbReference type="ARBA" id="ARBA00022597"/>
    </source>
</evidence>
<dbReference type="PROSITE" id="PS50893">
    <property type="entry name" value="ABC_TRANSPORTER_2"/>
    <property type="match status" value="2"/>
</dbReference>
<proteinExistence type="predicted"/>
<keyword evidence="3" id="KW-0762">Sugar transport</keyword>
<dbReference type="Proteomes" id="UP001501594">
    <property type="component" value="Unassembled WGS sequence"/>
</dbReference>
<evidence type="ECO:0000313" key="11">
    <source>
        <dbReference type="Proteomes" id="UP001501594"/>
    </source>
</evidence>
<dbReference type="Gene3D" id="3.40.50.300">
    <property type="entry name" value="P-loop containing nucleotide triphosphate hydrolases"/>
    <property type="match status" value="2"/>
</dbReference>
<dbReference type="CDD" id="cd03216">
    <property type="entry name" value="ABC_Carb_Monos_I"/>
    <property type="match status" value="1"/>
</dbReference>
<keyword evidence="7" id="KW-1278">Translocase</keyword>
<gene>
    <name evidence="10" type="ORF">GCM10022256_30050</name>
</gene>
<keyword evidence="5" id="KW-0547">Nucleotide-binding</keyword>
<evidence type="ECO:0000256" key="2">
    <source>
        <dbReference type="ARBA" id="ARBA00022475"/>
    </source>
</evidence>
<reference evidence="11" key="1">
    <citation type="journal article" date="2019" name="Int. J. Syst. Evol. Microbiol.">
        <title>The Global Catalogue of Microorganisms (GCM) 10K type strain sequencing project: providing services to taxonomists for standard genome sequencing and annotation.</title>
        <authorList>
            <consortium name="The Broad Institute Genomics Platform"/>
            <consortium name="The Broad Institute Genome Sequencing Center for Infectious Disease"/>
            <person name="Wu L."/>
            <person name="Ma J."/>
        </authorList>
    </citation>
    <scope>NUCLEOTIDE SEQUENCE [LARGE SCALE GENOMIC DNA]</scope>
    <source>
        <strain evidence="11">JCM 17442</strain>
    </source>
</reference>
<evidence type="ECO:0000256" key="6">
    <source>
        <dbReference type="ARBA" id="ARBA00022840"/>
    </source>
</evidence>
<dbReference type="EMBL" id="BAABAU010000004">
    <property type="protein sequence ID" value="GAA4267393.1"/>
    <property type="molecule type" value="Genomic_DNA"/>
</dbReference>
<keyword evidence="2" id="KW-1003">Cell membrane</keyword>
<dbReference type="PANTHER" id="PTHR43790:SF3">
    <property type="entry name" value="D-ALLOSE IMPORT ATP-BINDING PROTEIN ALSA-RELATED"/>
    <property type="match status" value="1"/>
</dbReference>
<evidence type="ECO:0000256" key="1">
    <source>
        <dbReference type="ARBA" id="ARBA00022448"/>
    </source>
</evidence>
<dbReference type="SMART" id="SM00382">
    <property type="entry name" value="AAA"/>
    <property type="match status" value="2"/>
</dbReference>
<keyword evidence="1" id="KW-0813">Transport</keyword>
<dbReference type="InterPro" id="IPR017871">
    <property type="entry name" value="ABC_transporter-like_CS"/>
</dbReference>
<keyword evidence="8" id="KW-0472">Membrane</keyword>
<dbReference type="InterPro" id="IPR003439">
    <property type="entry name" value="ABC_transporter-like_ATP-bd"/>
</dbReference>
<evidence type="ECO:0000256" key="8">
    <source>
        <dbReference type="ARBA" id="ARBA00023136"/>
    </source>
</evidence>
<evidence type="ECO:0000256" key="5">
    <source>
        <dbReference type="ARBA" id="ARBA00022741"/>
    </source>
</evidence>
<dbReference type="PANTHER" id="PTHR43790">
    <property type="entry name" value="CARBOHYDRATE TRANSPORT ATP-BINDING PROTEIN MG119-RELATED"/>
    <property type="match status" value="1"/>
</dbReference>
<keyword evidence="11" id="KW-1185">Reference proteome</keyword>
<dbReference type="SUPFAM" id="SSF52540">
    <property type="entry name" value="P-loop containing nucleoside triphosphate hydrolases"/>
    <property type="match status" value="2"/>
</dbReference>
<evidence type="ECO:0000259" key="9">
    <source>
        <dbReference type="PROSITE" id="PS50893"/>
    </source>
</evidence>
<dbReference type="Pfam" id="PF00005">
    <property type="entry name" value="ABC_tran"/>
    <property type="match status" value="2"/>
</dbReference>
<accession>A0ABP8E597</accession>
<feature type="domain" description="ABC transporter" evidence="9">
    <location>
        <begin position="7"/>
        <end position="243"/>
    </location>
</feature>
<feature type="domain" description="ABC transporter" evidence="9">
    <location>
        <begin position="242"/>
        <end position="500"/>
    </location>
</feature>